<sequence>MGAAGQCRGASPLLTQQAAQLFRDAAAQRTHGVLDSVLSRTELHAQFAALRDAHGHPRLTPADCAVLERYLERDEGVLVTEGDLVKLVAHGAPRTVSEADRGVFSVREMHRKLTAQVDELEARVQQAHARIVQALRTKQPEASAKAYLRTKKQLEELLTKRVGALETVHSLLLQMEQAVGDAEIVRTYETSAATLRTILADPALQPARVDATMDALAESVEQSDEVHATLTSHAAPVDDDEIAHELEQLALDARDEQAEQAEAAEAPPDVAKQPEAAKQPEMTQQSEPAKQPDVAQQPEAKDLAAMRSLPSAPQHTPSESEPRRMAERVATTEASGK</sequence>
<organism evidence="3 4">
    <name type="scientific">Malassezia furfur</name>
    <name type="common">Pityriasis versicolor infection agent</name>
    <name type="synonym">Pityrosporum furfur</name>
    <dbReference type="NCBI Taxonomy" id="55194"/>
    <lineage>
        <taxon>Eukaryota</taxon>
        <taxon>Fungi</taxon>
        <taxon>Dikarya</taxon>
        <taxon>Basidiomycota</taxon>
        <taxon>Ustilaginomycotina</taxon>
        <taxon>Malasseziomycetes</taxon>
        <taxon>Malasseziales</taxon>
        <taxon>Malasseziaceae</taxon>
        <taxon>Malassezia</taxon>
    </lineage>
</organism>
<dbReference type="InterPro" id="IPR005024">
    <property type="entry name" value="Snf7_fam"/>
</dbReference>
<feature type="region of interest" description="Disordered" evidence="2">
    <location>
        <begin position="218"/>
        <end position="240"/>
    </location>
</feature>
<dbReference type="EMBL" id="CP046236">
    <property type="protein sequence ID" value="WFD48905.1"/>
    <property type="molecule type" value="Genomic_DNA"/>
</dbReference>
<evidence type="ECO:0000313" key="4">
    <source>
        <dbReference type="Proteomes" id="UP000818624"/>
    </source>
</evidence>
<evidence type="ECO:0000256" key="1">
    <source>
        <dbReference type="SAM" id="Coils"/>
    </source>
</evidence>
<protein>
    <submittedName>
        <fullName evidence="3">Uncharacterized protein</fullName>
    </submittedName>
</protein>
<evidence type="ECO:0000256" key="2">
    <source>
        <dbReference type="SAM" id="MobiDB-lite"/>
    </source>
</evidence>
<accession>A0ABY8EWZ8</accession>
<name>A0ABY8EWZ8_MALFU</name>
<reference evidence="3 4" key="1">
    <citation type="journal article" date="2020" name="Elife">
        <title>Loss of centromere function drives karyotype evolution in closely related Malassezia species.</title>
        <authorList>
            <person name="Sankaranarayanan S.R."/>
            <person name="Ianiri G."/>
            <person name="Coelho M.A."/>
            <person name="Reza M.H."/>
            <person name="Thimmappa B.C."/>
            <person name="Ganguly P."/>
            <person name="Vadnala R.N."/>
            <person name="Sun S."/>
            <person name="Siddharthan R."/>
            <person name="Tellgren-Roth C."/>
            <person name="Dawson T.L."/>
            <person name="Heitman J."/>
            <person name="Sanyal K."/>
        </authorList>
    </citation>
    <scope>NUCLEOTIDE SEQUENCE [LARGE SCALE GENOMIC DNA]</scope>
    <source>
        <strain evidence="3">CBS14141</strain>
    </source>
</reference>
<feature type="region of interest" description="Disordered" evidence="2">
    <location>
        <begin position="255"/>
        <end position="337"/>
    </location>
</feature>
<keyword evidence="1" id="KW-0175">Coiled coil</keyword>
<feature type="compositionally biased region" description="Basic and acidic residues" evidence="2">
    <location>
        <begin position="318"/>
        <end position="327"/>
    </location>
</feature>
<evidence type="ECO:0000313" key="3">
    <source>
        <dbReference type="EMBL" id="WFD48905.1"/>
    </source>
</evidence>
<keyword evidence="4" id="KW-1185">Reference proteome</keyword>
<feature type="coiled-coil region" evidence="1">
    <location>
        <begin position="110"/>
        <end position="137"/>
    </location>
</feature>
<dbReference type="PANTHER" id="PTHR22761:SF96">
    <property type="entry name" value="BCDNA.GH08385"/>
    <property type="match status" value="1"/>
</dbReference>
<dbReference type="Proteomes" id="UP000818624">
    <property type="component" value="Chromosome 3"/>
</dbReference>
<proteinExistence type="predicted"/>
<gene>
    <name evidence="3" type="ORF">GLX27_003578</name>
</gene>
<dbReference type="PANTHER" id="PTHR22761">
    <property type="entry name" value="CHARGED MULTIVESICULAR BODY PROTEIN"/>
    <property type="match status" value="1"/>
</dbReference>
<dbReference type="Pfam" id="PF03357">
    <property type="entry name" value="Snf7"/>
    <property type="match status" value="1"/>
</dbReference>